<evidence type="ECO:0000313" key="2">
    <source>
        <dbReference type="EMBL" id="PTH79001.1"/>
    </source>
</evidence>
<dbReference type="AlphaFoldDB" id="A0A2T4MWP0"/>
<organism evidence="2 3">
    <name type="scientific">Aeromonas veronii</name>
    <dbReference type="NCBI Taxonomy" id="654"/>
    <lineage>
        <taxon>Bacteria</taxon>
        <taxon>Pseudomonadati</taxon>
        <taxon>Pseudomonadota</taxon>
        <taxon>Gammaproteobacteria</taxon>
        <taxon>Aeromonadales</taxon>
        <taxon>Aeromonadaceae</taxon>
        <taxon>Aeromonas</taxon>
    </lineage>
</organism>
<keyword evidence="1" id="KW-0472">Membrane</keyword>
<feature type="transmembrane region" description="Helical" evidence="1">
    <location>
        <begin position="82"/>
        <end position="101"/>
    </location>
</feature>
<dbReference type="Proteomes" id="UP000241986">
    <property type="component" value="Unassembled WGS sequence"/>
</dbReference>
<dbReference type="EMBL" id="PZKL01000045">
    <property type="protein sequence ID" value="PTH79001.1"/>
    <property type="molecule type" value="Genomic_DNA"/>
</dbReference>
<keyword evidence="1" id="KW-0812">Transmembrane</keyword>
<reference evidence="2 3" key="1">
    <citation type="submission" date="2018-03" db="EMBL/GenBank/DDBJ databases">
        <title>Aeromonas veronii whole genome sequencing and analysis.</title>
        <authorList>
            <person name="Xie H."/>
            <person name="Liu T."/>
            <person name="Wang K."/>
        </authorList>
    </citation>
    <scope>NUCLEOTIDE SEQUENCE [LARGE SCALE GENOMIC DNA]</scope>
    <source>
        <strain evidence="2 3">XH.VA.1</strain>
    </source>
</reference>
<evidence type="ECO:0000256" key="1">
    <source>
        <dbReference type="SAM" id="Phobius"/>
    </source>
</evidence>
<feature type="transmembrane region" description="Helical" evidence="1">
    <location>
        <begin position="53"/>
        <end position="70"/>
    </location>
</feature>
<proteinExistence type="predicted"/>
<name>A0A2T4MWP0_AERVE</name>
<protein>
    <submittedName>
        <fullName evidence="2">Uncharacterized protein</fullName>
    </submittedName>
</protein>
<keyword evidence="1" id="KW-1133">Transmembrane helix</keyword>
<comment type="caution">
    <text evidence="2">The sequence shown here is derived from an EMBL/GenBank/DDBJ whole genome shotgun (WGS) entry which is preliminary data.</text>
</comment>
<sequence>MHMSKESGFIVKGSHFVDEKICRQKIRQLEDMQSAINELNNPSGKLSPRMRDLSENIFFCFLYAATYAMYTEGHLEYKNMVIFFVAITVLFAFSVFGAMELPNNYADAFIKQLKSYKPINQKSYDSLLNGINANDGKINLVDSMKWINEETGYIKNGIKNPVLITL</sequence>
<accession>A0A2T4MWP0</accession>
<evidence type="ECO:0000313" key="3">
    <source>
        <dbReference type="Proteomes" id="UP000241986"/>
    </source>
</evidence>
<gene>
    <name evidence="2" type="ORF">DAA48_21420</name>
</gene>